<proteinExistence type="predicted"/>
<keyword evidence="2" id="KW-1185">Reference proteome</keyword>
<dbReference type="Proteomes" id="UP000664032">
    <property type="component" value="Unassembled WGS sequence"/>
</dbReference>
<organism evidence="1 2">
    <name type="scientific">Psilocybe cubensis</name>
    <name type="common">Psychedelic mushroom</name>
    <name type="synonym">Stropharia cubensis</name>
    <dbReference type="NCBI Taxonomy" id="181762"/>
    <lineage>
        <taxon>Eukaryota</taxon>
        <taxon>Fungi</taxon>
        <taxon>Dikarya</taxon>
        <taxon>Basidiomycota</taxon>
        <taxon>Agaricomycotina</taxon>
        <taxon>Agaricomycetes</taxon>
        <taxon>Agaricomycetidae</taxon>
        <taxon>Agaricales</taxon>
        <taxon>Agaricineae</taxon>
        <taxon>Strophariaceae</taxon>
        <taxon>Psilocybe</taxon>
    </lineage>
</organism>
<reference evidence="1" key="1">
    <citation type="submission" date="2021-10" db="EMBL/GenBank/DDBJ databases">
        <title>Psilocybe cubensis genome.</title>
        <authorList>
            <person name="Mckernan K.J."/>
            <person name="Crawford S."/>
            <person name="Trippe A."/>
            <person name="Kane L.T."/>
            <person name="Mclaughlin S."/>
        </authorList>
    </citation>
    <scope>NUCLEOTIDE SEQUENCE</scope>
    <source>
        <strain evidence="1">MGC-MH-2018</strain>
    </source>
</reference>
<sequence length="648" mass="75459">MDLGTLLANKFKRCTGCQLAWYCGMPCQEADWKNHLLDCKPKDQITTADLLYKAIIRSEGSPMQSLDVQTRDDYGFDRAGMFKEFYLLDMYLTVLHPDRMAVKPRVFHKWMTQGTIGQEIISCYERYIGDEERERWYSWLLDNHHQVFNRNVSTPKVAFDTAWKAVLEIGWRYSGRTDAPPAESQFHEFCRSLSWSNRKIECLEFCGVILALLGPSPRERFWVPLGMCVGALEDQSRICHLYRDLLDNCTFQEFVLAYETSGLVALFQAYGFGPELYPKCFAEVLSASPNNVPSAWYLKQWMVGESSSKRAFYDYGFANCRNIDEYCALEDTYARYFRWDGADPQACMSHSIPNDWQTLVDYGFQRVGSIYHQNLLLVYVVLMHPRRLAVKPRTLHKWMVDGTLAEEIFSMYESRMDKSAGVPDWYEWFVKNRHWIFDGNWEATAVAMESIWEQTIYAGWRYCNGGADSSLTVSKIQEKWDSESWSLGRRECLEFCGFLSAISSEQLHAVYRALLDKCTFDEFVATYETSTLLDLLNKYDLGPQNYPAVVCDILAASPDNIPSAWWLKQWFVGGCVSMQPFYDYGFSNCRTLKEFQELEDVYERYFRWEWADPVYLNSALVKGSLFDYLATMLQLANKKLIRRLTKKP</sequence>
<name>A0ACB8H3P4_PSICU</name>
<evidence type="ECO:0000313" key="1">
    <source>
        <dbReference type="EMBL" id="KAH9482277.1"/>
    </source>
</evidence>
<dbReference type="EMBL" id="JAFIQS020000004">
    <property type="protein sequence ID" value="KAH9482277.1"/>
    <property type="molecule type" value="Genomic_DNA"/>
</dbReference>
<comment type="caution">
    <text evidence="1">The sequence shown here is derived from an EMBL/GenBank/DDBJ whole genome shotgun (WGS) entry which is preliminary data.</text>
</comment>
<evidence type="ECO:0000313" key="2">
    <source>
        <dbReference type="Proteomes" id="UP000664032"/>
    </source>
</evidence>
<accession>A0ACB8H3P4</accession>
<gene>
    <name evidence="1" type="ORF">JR316_0004375</name>
</gene>
<protein>
    <submittedName>
        <fullName evidence="1">Histone-lysine N-methyltransferase ASHR1</fullName>
    </submittedName>
</protein>